<reference evidence="1" key="2">
    <citation type="submission" date="2020-02" db="EMBL/GenBank/DDBJ databases">
        <authorList>
            <consortium name="NCBI Pathogen Detection Project"/>
        </authorList>
    </citation>
    <scope>NUCLEOTIDE SEQUENCE</scope>
    <source>
        <strain evidence="1">1839</strain>
    </source>
</reference>
<evidence type="ECO:0000313" key="1">
    <source>
        <dbReference type="EMBL" id="HAG5772616.1"/>
    </source>
</evidence>
<dbReference type="EMBL" id="DAAYTU010000039">
    <property type="protein sequence ID" value="HAG5772616.1"/>
    <property type="molecule type" value="Genomic_DNA"/>
</dbReference>
<reference evidence="1" key="1">
    <citation type="journal article" date="2018" name="Genome Biol.">
        <title>SKESA: strategic k-mer extension for scrupulous assemblies.</title>
        <authorList>
            <person name="Souvorov A."/>
            <person name="Agarwala R."/>
            <person name="Lipman D.J."/>
        </authorList>
    </citation>
    <scope>NUCLEOTIDE SEQUENCE [LARGE SCALE GENOMIC DNA]</scope>
    <source>
        <strain evidence="1">1839</strain>
    </source>
</reference>
<dbReference type="InterPro" id="IPR043735">
    <property type="entry name" value="DUF5680"/>
</dbReference>
<dbReference type="Pfam" id="PF18931">
    <property type="entry name" value="DUF5680"/>
    <property type="match status" value="1"/>
</dbReference>
<protein>
    <submittedName>
        <fullName evidence="1">Uncharacterized protein</fullName>
    </submittedName>
</protein>
<proteinExistence type="predicted"/>
<name>A0A765T7Y4_ECOLX</name>
<comment type="caution">
    <text evidence="1">The sequence shown here is derived from an EMBL/GenBank/DDBJ whole genome shotgun (WGS) entry which is preliminary data.</text>
</comment>
<accession>A0A765T7Y4</accession>
<sequence length="155" mass="18101">MAEDIKQFIDFLIKAKQSTYANSNSAVMTLAPLTGAKLHEYEQGALFYRDIYYGFLQFTGQEVIYQRETAVWSMSYSGKCFLDKDSESIYGFLRQALLQSTRDMPFRGPFEFNSENDLRYVNCYSGNFDFFSGEEQIWHNNMLAYKLYYSGGWVN</sequence>
<dbReference type="AlphaFoldDB" id="A0A765T7Y4"/>
<gene>
    <name evidence="1" type="ORF">GGB84_004375</name>
</gene>
<organism evidence="1">
    <name type="scientific">Escherichia coli</name>
    <dbReference type="NCBI Taxonomy" id="562"/>
    <lineage>
        <taxon>Bacteria</taxon>
        <taxon>Pseudomonadati</taxon>
        <taxon>Pseudomonadota</taxon>
        <taxon>Gammaproteobacteria</taxon>
        <taxon>Enterobacterales</taxon>
        <taxon>Enterobacteriaceae</taxon>
        <taxon>Escherichia</taxon>
    </lineage>
</organism>